<evidence type="ECO:0000256" key="1">
    <source>
        <dbReference type="SAM" id="MobiDB-lite"/>
    </source>
</evidence>
<keyword evidence="3" id="KW-1185">Reference proteome</keyword>
<feature type="compositionally biased region" description="Polar residues" evidence="1">
    <location>
        <begin position="1"/>
        <end position="15"/>
    </location>
</feature>
<protein>
    <submittedName>
        <fullName evidence="2">Uncharacterized protein</fullName>
    </submittedName>
</protein>
<dbReference type="Proteomes" id="UP000828390">
    <property type="component" value="Unassembled WGS sequence"/>
</dbReference>
<reference evidence="2" key="1">
    <citation type="journal article" date="2019" name="bioRxiv">
        <title>The Genome of the Zebra Mussel, Dreissena polymorpha: A Resource for Invasive Species Research.</title>
        <authorList>
            <person name="McCartney M.A."/>
            <person name="Auch B."/>
            <person name="Kono T."/>
            <person name="Mallez S."/>
            <person name="Zhang Y."/>
            <person name="Obille A."/>
            <person name="Becker A."/>
            <person name="Abrahante J.E."/>
            <person name="Garbe J."/>
            <person name="Badalamenti J.P."/>
            <person name="Herman A."/>
            <person name="Mangelson H."/>
            <person name="Liachko I."/>
            <person name="Sullivan S."/>
            <person name="Sone E.D."/>
            <person name="Koren S."/>
            <person name="Silverstein K.A.T."/>
            <person name="Beckman K.B."/>
            <person name="Gohl D.M."/>
        </authorList>
    </citation>
    <scope>NUCLEOTIDE SEQUENCE</scope>
    <source>
        <strain evidence="2">Duluth1</strain>
        <tissue evidence="2">Whole animal</tissue>
    </source>
</reference>
<name>A0A9D4BUQ6_DREPO</name>
<dbReference type="AlphaFoldDB" id="A0A9D4BUQ6"/>
<evidence type="ECO:0000313" key="3">
    <source>
        <dbReference type="Proteomes" id="UP000828390"/>
    </source>
</evidence>
<organism evidence="2 3">
    <name type="scientific">Dreissena polymorpha</name>
    <name type="common">Zebra mussel</name>
    <name type="synonym">Mytilus polymorpha</name>
    <dbReference type="NCBI Taxonomy" id="45954"/>
    <lineage>
        <taxon>Eukaryota</taxon>
        <taxon>Metazoa</taxon>
        <taxon>Spiralia</taxon>
        <taxon>Lophotrochozoa</taxon>
        <taxon>Mollusca</taxon>
        <taxon>Bivalvia</taxon>
        <taxon>Autobranchia</taxon>
        <taxon>Heteroconchia</taxon>
        <taxon>Euheterodonta</taxon>
        <taxon>Imparidentia</taxon>
        <taxon>Neoheterodontei</taxon>
        <taxon>Myida</taxon>
        <taxon>Dreissenoidea</taxon>
        <taxon>Dreissenidae</taxon>
        <taxon>Dreissena</taxon>
    </lineage>
</organism>
<sequence>MWSNVETTFNANSTGPHRKGSDLEKKMGGHHIYTKRDLPGSSAYADIDWYET</sequence>
<proteinExistence type="predicted"/>
<comment type="caution">
    <text evidence="2">The sequence shown here is derived from an EMBL/GenBank/DDBJ whole genome shotgun (WGS) entry which is preliminary data.</text>
</comment>
<dbReference type="EMBL" id="JAIWYP010000014">
    <property type="protein sequence ID" value="KAH3710390.1"/>
    <property type="molecule type" value="Genomic_DNA"/>
</dbReference>
<feature type="region of interest" description="Disordered" evidence="1">
    <location>
        <begin position="1"/>
        <end position="25"/>
    </location>
</feature>
<accession>A0A9D4BUQ6</accession>
<gene>
    <name evidence="2" type="ORF">DPMN_069868</name>
</gene>
<evidence type="ECO:0000313" key="2">
    <source>
        <dbReference type="EMBL" id="KAH3710390.1"/>
    </source>
</evidence>
<reference evidence="2" key="2">
    <citation type="submission" date="2020-11" db="EMBL/GenBank/DDBJ databases">
        <authorList>
            <person name="McCartney M.A."/>
            <person name="Auch B."/>
            <person name="Kono T."/>
            <person name="Mallez S."/>
            <person name="Becker A."/>
            <person name="Gohl D.M."/>
            <person name="Silverstein K.A.T."/>
            <person name="Koren S."/>
            <person name="Bechman K.B."/>
            <person name="Herman A."/>
            <person name="Abrahante J.E."/>
            <person name="Garbe J."/>
        </authorList>
    </citation>
    <scope>NUCLEOTIDE SEQUENCE</scope>
    <source>
        <strain evidence="2">Duluth1</strain>
        <tissue evidence="2">Whole animal</tissue>
    </source>
</reference>